<keyword evidence="1" id="KW-0812">Transmembrane</keyword>
<feature type="signal peptide" evidence="2">
    <location>
        <begin position="1"/>
        <end position="18"/>
    </location>
</feature>
<evidence type="ECO:0000313" key="3">
    <source>
        <dbReference type="EMBL" id="CAI9168617.1"/>
    </source>
</evidence>
<gene>
    <name evidence="3" type="ORF">MRATA1EN1_LOCUS17579</name>
</gene>
<sequence length="118" mass="13283">MVTPRLGHLLWSFVLVSSVKHCPTRTCDLGGSLQVSLGSSLHPVLSPHLLGVSLLFLFFFRDFCLSLCFILIWVSTISDSWRSCFPVMVPQGPRLPMHTGDFGVQRCIFRFIQVLPSF</sequence>
<keyword evidence="2" id="KW-0732">Signal</keyword>
<evidence type="ECO:0008006" key="5">
    <source>
        <dbReference type="Google" id="ProtNLM"/>
    </source>
</evidence>
<organism evidence="3 4">
    <name type="scientific">Rangifer tarandus platyrhynchus</name>
    <name type="common">Svalbard reindeer</name>
    <dbReference type="NCBI Taxonomy" id="3082113"/>
    <lineage>
        <taxon>Eukaryota</taxon>
        <taxon>Metazoa</taxon>
        <taxon>Chordata</taxon>
        <taxon>Craniata</taxon>
        <taxon>Vertebrata</taxon>
        <taxon>Euteleostomi</taxon>
        <taxon>Mammalia</taxon>
        <taxon>Eutheria</taxon>
        <taxon>Laurasiatheria</taxon>
        <taxon>Artiodactyla</taxon>
        <taxon>Ruminantia</taxon>
        <taxon>Pecora</taxon>
        <taxon>Cervidae</taxon>
        <taxon>Odocoileinae</taxon>
        <taxon>Rangifer</taxon>
    </lineage>
</organism>
<evidence type="ECO:0000313" key="4">
    <source>
        <dbReference type="Proteomes" id="UP001176941"/>
    </source>
</evidence>
<accession>A0ABN8Z434</accession>
<evidence type="ECO:0000256" key="1">
    <source>
        <dbReference type="SAM" id="Phobius"/>
    </source>
</evidence>
<keyword evidence="1" id="KW-1133">Transmembrane helix</keyword>
<evidence type="ECO:0000256" key="2">
    <source>
        <dbReference type="SAM" id="SignalP"/>
    </source>
</evidence>
<dbReference type="Proteomes" id="UP001176941">
    <property type="component" value="Chromosome 28"/>
</dbReference>
<dbReference type="EMBL" id="OX459964">
    <property type="protein sequence ID" value="CAI9168617.1"/>
    <property type="molecule type" value="Genomic_DNA"/>
</dbReference>
<reference evidence="3" key="1">
    <citation type="submission" date="2023-04" db="EMBL/GenBank/DDBJ databases">
        <authorList>
            <consortium name="ELIXIR-Norway"/>
        </authorList>
    </citation>
    <scope>NUCLEOTIDE SEQUENCE [LARGE SCALE GENOMIC DNA]</scope>
</reference>
<protein>
    <recommendedName>
        <fullName evidence="5">Secreted protein</fullName>
    </recommendedName>
</protein>
<proteinExistence type="predicted"/>
<keyword evidence="1" id="KW-0472">Membrane</keyword>
<feature type="transmembrane region" description="Helical" evidence="1">
    <location>
        <begin position="48"/>
        <end position="74"/>
    </location>
</feature>
<feature type="chain" id="PRO_5046336779" description="Secreted protein" evidence="2">
    <location>
        <begin position="19"/>
        <end position="118"/>
    </location>
</feature>
<name>A0ABN8Z434_RANTA</name>
<keyword evidence="4" id="KW-1185">Reference proteome</keyword>